<accession>A0ACB9ZJ57</accession>
<proteinExistence type="predicted"/>
<sequence length="328" mass="34629">MGRPKLQSDQSIDTQSSTNSANNQSSSTNSINHFSHPHPLQLSHHHSTIGNNSCSGCNLQVSGAIYTCTICNYFLHPKCSKMPQQITHPYDQNGHILSLLPKPAYPEGIFCCDACGEQGNRFCYHCKICGIDLHILCAESPMSLRKEFHQHQLELIFSPPYPGKTFTCDICRINGSNIWLYHCKICFFDSWNVMTARSNSVPASSNYFPESPHHPPTATSFNSFGHDVTGGFHGVGSPYVATRAPPSYGIPVNNFASTAAAGANIGPMKPTGTSGGGNGLLNQVVGGVANGIASGASQAIAGALIQGIMGGGGSSDGGGDAGNYGATY</sequence>
<organism evidence="1 2">
    <name type="scientific">Catharanthus roseus</name>
    <name type="common">Madagascar periwinkle</name>
    <name type="synonym">Vinca rosea</name>
    <dbReference type="NCBI Taxonomy" id="4058"/>
    <lineage>
        <taxon>Eukaryota</taxon>
        <taxon>Viridiplantae</taxon>
        <taxon>Streptophyta</taxon>
        <taxon>Embryophyta</taxon>
        <taxon>Tracheophyta</taxon>
        <taxon>Spermatophyta</taxon>
        <taxon>Magnoliopsida</taxon>
        <taxon>eudicotyledons</taxon>
        <taxon>Gunneridae</taxon>
        <taxon>Pentapetalae</taxon>
        <taxon>asterids</taxon>
        <taxon>lamiids</taxon>
        <taxon>Gentianales</taxon>
        <taxon>Apocynaceae</taxon>
        <taxon>Rauvolfioideae</taxon>
        <taxon>Vinceae</taxon>
        <taxon>Catharanthinae</taxon>
        <taxon>Catharanthus</taxon>
    </lineage>
</organism>
<dbReference type="Proteomes" id="UP001060085">
    <property type="component" value="Linkage Group LG08"/>
</dbReference>
<protein>
    <submittedName>
        <fullName evidence="1">Uncharacterized protein</fullName>
    </submittedName>
</protein>
<comment type="caution">
    <text evidence="1">The sequence shown here is derived from an EMBL/GenBank/DDBJ whole genome shotgun (WGS) entry which is preliminary data.</text>
</comment>
<evidence type="ECO:0000313" key="2">
    <source>
        <dbReference type="Proteomes" id="UP001060085"/>
    </source>
</evidence>
<gene>
    <name evidence="1" type="ORF">M9H77_33711</name>
</gene>
<keyword evidence="2" id="KW-1185">Reference proteome</keyword>
<reference evidence="2" key="1">
    <citation type="journal article" date="2023" name="Nat. Plants">
        <title>Single-cell RNA sequencing provides a high-resolution roadmap for understanding the multicellular compartmentation of specialized metabolism.</title>
        <authorList>
            <person name="Sun S."/>
            <person name="Shen X."/>
            <person name="Li Y."/>
            <person name="Li Y."/>
            <person name="Wang S."/>
            <person name="Li R."/>
            <person name="Zhang H."/>
            <person name="Shen G."/>
            <person name="Guo B."/>
            <person name="Wei J."/>
            <person name="Xu J."/>
            <person name="St-Pierre B."/>
            <person name="Chen S."/>
            <person name="Sun C."/>
        </authorList>
    </citation>
    <scope>NUCLEOTIDE SEQUENCE [LARGE SCALE GENOMIC DNA]</scope>
</reference>
<evidence type="ECO:0000313" key="1">
    <source>
        <dbReference type="EMBL" id="KAI5647706.1"/>
    </source>
</evidence>
<name>A0ACB9ZJ57_CATRO</name>
<dbReference type="EMBL" id="CM044708">
    <property type="protein sequence ID" value="KAI5647706.1"/>
    <property type="molecule type" value="Genomic_DNA"/>
</dbReference>